<protein>
    <submittedName>
        <fullName evidence="4">Indolepyruvate oxidoreductase subunit beta family protein</fullName>
    </submittedName>
</protein>
<dbReference type="Pfam" id="PF01558">
    <property type="entry name" value="POR"/>
    <property type="match status" value="1"/>
</dbReference>
<dbReference type="EMBL" id="CP043619">
    <property type="protein sequence ID" value="QEP30445.1"/>
    <property type="molecule type" value="Genomic_DNA"/>
</dbReference>
<sequence>MNALADHLTGAPVLDKPISIAILAMGGQGGGVLSDWIVSIAESQGWAAQSTSVPGVAQRTGATIYYVEMMPLHGGKRPVFSLMPTPGDVDIVLAAEFMEAGRAILRGLVNPEQTVLITSNHRSYAVVEKQVPGNGAGDSMTVVKAAGIAAKKTISFDMQDVAERAGTVVSAALFGALCGAEVLPFGREVFETAVREGGKGVDASLRAFAQAHDMAKGDQPVPALKKDTEKSLPLMPETVGHRRLDALLQRVRAEFPAPLHPMIYAGMKRLVDYQDVPYADEYLDRLAALHTRDVACGGEAQGYAFTEMAAKYLAVGMAYDDVIRVADLKTRASRFRRVQDEVGVSEEQILYTTEYMHPRMEEITGFLPARLGRAIETRPGLYKALDRVLNRGRRVRTGTVFWFGTLYVLGGMRRMRRLGLRHGREMAHIEAWLKTALDQLSDDYALATETLRSRRLVKGYSDTHSRGLSKFDRVLAQVPRLSGLPGAAGWLALMNKAALMDEEGSALDGAIKSLDAELGA</sequence>
<dbReference type="Pfam" id="PF20169">
    <property type="entry name" value="DUF6537"/>
    <property type="match status" value="1"/>
</dbReference>
<evidence type="ECO:0000259" key="3">
    <source>
        <dbReference type="Pfam" id="PF20169"/>
    </source>
</evidence>
<feature type="domain" description="Pyruvate/ketoisovalerate oxidoreductase catalytic" evidence="2">
    <location>
        <begin position="26"/>
        <end position="212"/>
    </location>
</feature>
<dbReference type="PANTHER" id="PTHR43854">
    <property type="entry name" value="INDOLEPYRUVATE OXIDOREDUCTASE SUBUNIT IORB"/>
    <property type="match status" value="1"/>
</dbReference>
<dbReference type="KEGG" id="thas:C6Y53_19735"/>
<dbReference type="AlphaFoldDB" id="A0A5C2H458"/>
<proteinExistence type="predicted"/>
<evidence type="ECO:0000313" key="5">
    <source>
        <dbReference type="Proteomes" id="UP000237655"/>
    </source>
</evidence>
<evidence type="ECO:0000313" key="4">
    <source>
        <dbReference type="EMBL" id="QEP30445.1"/>
    </source>
</evidence>
<feature type="domain" description="DUF6537" evidence="3">
    <location>
        <begin position="259"/>
        <end position="476"/>
    </location>
</feature>
<geneLocation type="plasmid" evidence="4 5">
    <name>p1</name>
</geneLocation>
<dbReference type="Gene3D" id="3.40.920.10">
    <property type="entry name" value="Pyruvate-ferredoxin oxidoreductase, PFOR, domain III"/>
    <property type="match status" value="1"/>
</dbReference>
<keyword evidence="4" id="KW-0670">Pyruvate</keyword>
<dbReference type="InterPro" id="IPR019752">
    <property type="entry name" value="Pyrv/ketoisovalerate_OxRed_cat"/>
</dbReference>
<dbReference type="PANTHER" id="PTHR43854:SF1">
    <property type="entry name" value="INDOLEPYRUVATE OXIDOREDUCTASE SUBUNIT IORB"/>
    <property type="match status" value="1"/>
</dbReference>
<keyword evidence="1" id="KW-0560">Oxidoreductase</keyword>
<dbReference type="GO" id="GO:0016903">
    <property type="term" value="F:oxidoreductase activity, acting on the aldehyde or oxo group of donors"/>
    <property type="evidence" value="ECO:0007669"/>
    <property type="project" value="InterPro"/>
</dbReference>
<dbReference type="Proteomes" id="UP000237655">
    <property type="component" value="Plasmid p1"/>
</dbReference>
<evidence type="ECO:0000256" key="1">
    <source>
        <dbReference type="ARBA" id="ARBA00023002"/>
    </source>
</evidence>
<organism evidence="4 5">
    <name type="scientific">Pukyongiella litopenaei</name>
    <dbReference type="NCBI Taxonomy" id="2605946"/>
    <lineage>
        <taxon>Bacteria</taxon>
        <taxon>Pseudomonadati</taxon>
        <taxon>Pseudomonadota</taxon>
        <taxon>Alphaproteobacteria</taxon>
        <taxon>Rhodobacterales</taxon>
        <taxon>Paracoccaceae</taxon>
        <taxon>Pukyongiella</taxon>
    </lineage>
</organism>
<dbReference type="RefSeq" id="WP_149615660.1">
    <property type="nucleotide sequence ID" value="NZ_CP043619.1"/>
</dbReference>
<name>A0A5C2H458_9RHOB</name>
<dbReference type="InterPro" id="IPR046667">
    <property type="entry name" value="DUF6537"/>
</dbReference>
<accession>A0A5C2H458</accession>
<gene>
    <name evidence="4" type="ORF">C6Y53_19735</name>
</gene>
<keyword evidence="4" id="KW-0614">Plasmid</keyword>
<dbReference type="InterPro" id="IPR002869">
    <property type="entry name" value="Pyrv_flavodox_OxRed_cen"/>
</dbReference>
<evidence type="ECO:0000259" key="2">
    <source>
        <dbReference type="Pfam" id="PF01558"/>
    </source>
</evidence>
<keyword evidence="5" id="KW-1185">Reference proteome</keyword>
<dbReference type="InterPro" id="IPR052198">
    <property type="entry name" value="IorB_Oxidoreductase"/>
</dbReference>
<dbReference type="NCBIfam" id="NF006179">
    <property type="entry name" value="PRK08312.1"/>
    <property type="match status" value="1"/>
</dbReference>
<reference evidence="4 5" key="1">
    <citation type="submission" date="2019-09" db="EMBL/GenBank/DDBJ databases">
        <title>Novel bacterium SH-1.</title>
        <authorList>
            <person name="Kim Y.-S."/>
            <person name="Kim K.-H."/>
        </authorList>
    </citation>
    <scope>NUCLEOTIDE SEQUENCE [LARGE SCALE GENOMIC DNA]</scope>
    <source>
        <strain evidence="4 5">SH-1</strain>
        <plasmid evidence="4 5">p1</plasmid>
    </source>
</reference>